<evidence type="ECO:0000259" key="9">
    <source>
        <dbReference type="PROSITE" id="PS51826"/>
    </source>
</evidence>
<dbReference type="SUPFAM" id="SSF47005">
    <property type="entry name" value="Peripheral subunit-binding domain of 2-oxo acid dehydrogenase complex"/>
    <property type="match status" value="2"/>
</dbReference>
<evidence type="ECO:0000256" key="4">
    <source>
        <dbReference type="ARBA" id="ARBA00022823"/>
    </source>
</evidence>
<dbReference type="GO" id="GO:0016407">
    <property type="term" value="F:acetyltransferase activity"/>
    <property type="evidence" value="ECO:0007669"/>
    <property type="project" value="TreeGrafter"/>
</dbReference>
<evidence type="ECO:0000256" key="2">
    <source>
        <dbReference type="ARBA" id="ARBA00007317"/>
    </source>
</evidence>
<gene>
    <name evidence="10" type="ORF">ADM99_12130</name>
</gene>
<dbReference type="PANTHER" id="PTHR43178:SF5">
    <property type="entry name" value="LIPOAMIDE ACYLTRANSFERASE COMPONENT OF BRANCHED-CHAIN ALPHA-KETO ACID DEHYDROGENASE COMPLEX, MITOCHONDRIAL"/>
    <property type="match status" value="1"/>
</dbReference>
<comment type="similarity">
    <text evidence="2 6">Belongs to the 2-oxoacid dehydrogenase family.</text>
</comment>
<comment type="caution">
    <text evidence="10">The sequence shown here is derived from an EMBL/GenBank/DDBJ whole genome shotgun (WGS) entry which is preliminary data.</text>
</comment>
<feature type="compositionally biased region" description="Polar residues" evidence="7">
    <location>
        <begin position="87"/>
        <end position="103"/>
    </location>
</feature>
<dbReference type="SUPFAM" id="SSF52777">
    <property type="entry name" value="CoA-dependent acyltransferases"/>
    <property type="match status" value="1"/>
</dbReference>
<dbReference type="Proteomes" id="UP000050430">
    <property type="component" value="Unassembled WGS sequence"/>
</dbReference>
<dbReference type="Gene3D" id="2.40.50.100">
    <property type="match status" value="1"/>
</dbReference>
<evidence type="ECO:0000256" key="3">
    <source>
        <dbReference type="ARBA" id="ARBA00022679"/>
    </source>
</evidence>
<comment type="cofactor">
    <cofactor evidence="1 6">
        <name>(R)-lipoate</name>
        <dbReference type="ChEBI" id="CHEBI:83088"/>
    </cofactor>
</comment>
<keyword evidence="11" id="KW-1185">Reference proteome</keyword>
<dbReference type="AlphaFoldDB" id="A0A0P6WXL5"/>
<dbReference type="GO" id="GO:0031405">
    <property type="term" value="F:lipoic acid binding"/>
    <property type="evidence" value="ECO:0007669"/>
    <property type="project" value="TreeGrafter"/>
</dbReference>
<keyword evidence="4 6" id="KW-0450">Lipoyl</keyword>
<evidence type="ECO:0000256" key="1">
    <source>
        <dbReference type="ARBA" id="ARBA00001938"/>
    </source>
</evidence>
<dbReference type="STRING" id="229920.ADM99_12130"/>
<evidence type="ECO:0000256" key="5">
    <source>
        <dbReference type="ARBA" id="ARBA00023315"/>
    </source>
</evidence>
<evidence type="ECO:0000313" key="10">
    <source>
        <dbReference type="EMBL" id="KPL71035.1"/>
    </source>
</evidence>
<dbReference type="Pfam" id="PF00198">
    <property type="entry name" value="2-oxoacid_dh"/>
    <property type="match status" value="1"/>
</dbReference>
<proteinExistence type="inferred from homology"/>
<name>A0A0P6WXL5_9CHLR</name>
<dbReference type="InterPro" id="IPR011053">
    <property type="entry name" value="Single_hybrid_motif"/>
</dbReference>
<dbReference type="InterPro" id="IPR000089">
    <property type="entry name" value="Biotin_lipoyl"/>
</dbReference>
<evidence type="ECO:0000259" key="8">
    <source>
        <dbReference type="PROSITE" id="PS50968"/>
    </source>
</evidence>
<feature type="domain" description="Peripheral subunit-binding (PSBD)" evidence="9">
    <location>
        <begin position="164"/>
        <end position="201"/>
    </location>
</feature>
<dbReference type="InterPro" id="IPR004167">
    <property type="entry name" value="PSBD"/>
</dbReference>
<keyword evidence="5 6" id="KW-0012">Acyltransferase</keyword>
<evidence type="ECO:0000256" key="6">
    <source>
        <dbReference type="RuleBase" id="RU003423"/>
    </source>
</evidence>
<dbReference type="Pfam" id="PF00364">
    <property type="entry name" value="Biotin_lipoyl"/>
    <property type="match status" value="1"/>
</dbReference>
<evidence type="ECO:0000256" key="7">
    <source>
        <dbReference type="SAM" id="MobiDB-lite"/>
    </source>
</evidence>
<feature type="region of interest" description="Disordered" evidence="7">
    <location>
        <begin position="87"/>
        <end position="112"/>
    </location>
</feature>
<organism evidence="10 11">
    <name type="scientific">Leptolinea tardivitalis</name>
    <dbReference type="NCBI Taxonomy" id="229920"/>
    <lineage>
        <taxon>Bacteria</taxon>
        <taxon>Bacillati</taxon>
        <taxon>Chloroflexota</taxon>
        <taxon>Anaerolineae</taxon>
        <taxon>Anaerolineales</taxon>
        <taxon>Anaerolineaceae</taxon>
        <taxon>Leptolinea</taxon>
    </lineage>
</organism>
<dbReference type="CDD" id="cd06849">
    <property type="entry name" value="lipoyl_domain"/>
    <property type="match status" value="1"/>
</dbReference>
<dbReference type="EC" id="2.3.1.-" evidence="6"/>
<dbReference type="PROSITE" id="PS51826">
    <property type="entry name" value="PSBD"/>
    <property type="match status" value="2"/>
</dbReference>
<dbReference type="EMBL" id="LGCK01000012">
    <property type="protein sequence ID" value="KPL71035.1"/>
    <property type="molecule type" value="Genomic_DNA"/>
</dbReference>
<keyword evidence="3 6" id="KW-0808">Transferase</keyword>
<feature type="domain" description="Lipoyl-binding" evidence="8">
    <location>
        <begin position="2"/>
        <end position="77"/>
    </location>
</feature>
<dbReference type="RefSeq" id="WP_062422766.1">
    <property type="nucleotide sequence ID" value="NZ_BBYA01000011.1"/>
</dbReference>
<dbReference type="InterPro" id="IPR003016">
    <property type="entry name" value="2-oxoA_DH_lipoyl-BS"/>
</dbReference>
<dbReference type="InterPro" id="IPR050743">
    <property type="entry name" value="2-oxoacid_DH_E2_comp"/>
</dbReference>
<dbReference type="Gene3D" id="3.30.559.10">
    <property type="entry name" value="Chloramphenicol acetyltransferase-like domain"/>
    <property type="match status" value="1"/>
</dbReference>
<accession>A0A0P6WXL5</accession>
<dbReference type="Pfam" id="PF02817">
    <property type="entry name" value="E3_binding"/>
    <property type="match status" value="2"/>
</dbReference>
<sequence>MAKELFIPKLGQTVEEVTLQDWQVKDGDKVEKGQTIIEVETDKAVFPVESTASGVVHLGPFKPGQVVPVLTVIAVIGSAEDVFQTSTSVNQPVEEPVQSTETRPTAAASPVSAVPQNERVFISPRAKKLAAENHLDWTHITPTGDDGRRIVEQDVVKYLTSRPRVSPLAEKIAGATGVDLNQVQGTGPGGRIMKTDVLQAVRTESPADAASEVIKVVPLTGIRGVIYSRMGESTQQTSRVTLFMEADATRFVELREMLKEKFSKEWGFSAGYNDLLAKICGQALREFPYMNARVNGNQIEWLRPINMGMAVDTDRGLVVPVIKNVNEKSVHQFGQEFRALVDKARAGTLLPDEMNGGTFTITNLGGNDVIAFTPVINLPQAAILGVGKITPALAMKNGQVVEYQKLILSLVFDHRIVDGAPAARFLQWIKDRVEFPELLGFD</sequence>
<dbReference type="PROSITE" id="PS00189">
    <property type="entry name" value="LIPOYL"/>
    <property type="match status" value="1"/>
</dbReference>
<dbReference type="SUPFAM" id="SSF51230">
    <property type="entry name" value="Single hybrid motif"/>
    <property type="match status" value="1"/>
</dbReference>
<feature type="domain" description="Peripheral subunit-binding (PSBD)" evidence="9">
    <location>
        <begin position="121"/>
        <end position="159"/>
    </location>
</feature>
<dbReference type="InterPro" id="IPR001078">
    <property type="entry name" value="2-oxoacid_DH_actylTfrase"/>
</dbReference>
<protein>
    <recommendedName>
        <fullName evidence="6">Dihydrolipoamide acetyltransferase component of pyruvate dehydrogenase complex</fullName>
        <ecNumber evidence="6">2.3.1.-</ecNumber>
    </recommendedName>
</protein>
<dbReference type="PROSITE" id="PS50968">
    <property type="entry name" value="BIOTINYL_LIPOYL"/>
    <property type="match status" value="1"/>
</dbReference>
<reference evidence="10 11" key="1">
    <citation type="submission" date="2015-07" db="EMBL/GenBank/DDBJ databases">
        <title>Genome sequence of Leptolinea tardivitalis DSM 16556.</title>
        <authorList>
            <person name="Hemp J."/>
            <person name="Ward L.M."/>
            <person name="Pace L.A."/>
            <person name="Fischer W.W."/>
        </authorList>
    </citation>
    <scope>NUCLEOTIDE SEQUENCE [LARGE SCALE GENOMIC DNA]</scope>
    <source>
        <strain evidence="10 11">YMTK-2</strain>
    </source>
</reference>
<dbReference type="InterPro" id="IPR023213">
    <property type="entry name" value="CAT-like_dom_sf"/>
</dbReference>
<dbReference type="Gene3D" id="4.10.320.10">
    <property type="entry name" value="E3-binding domain"/>
    <property type="match status" value="2"/>
</dbReference>
<dbReference type="OrthoDB" id="9805770at2"/>
<dbReference type="PANTHER" id="PTHR43178">
    <property type="entry name" value="DIHYDROLIPOAMIDE ACETYLTRANSFERASE COMPONENT OF PYRUVATE DEHYDROGENASE COMPLEX"/>
    <property type="match status" value="1"/>
</dbReference>
<evidence type="ECO:0000313" key="11">
    <source>
        <dbReference type="Proteomes" id="UP000050430"/>
    </source>
</evidence>
<dbReference type="GO" id="GO:0005737">
    <property type="term" value="C:cytoplasm"/>
    <property type="evidence" value="ECO:0007669"/>
    <property type="project" value="TreeGrafter"/>
</dbReference>
<dbReference type="InterPro" id="IPR036625">
    <property type="entry name" value="E3-bd_dom_sf"/>
</dbReference>